<reference evidence="7 8" key="1">
    <citation type="submission" date="2017-06" db="EMBL/GenBank/DDBJ databases">
        <title>Ant-infecting Ophiocordyceps genomes reveal a high diversity of potential behavioral manipulation genes and a possible major role for enterotoxins.</title>
        <authorList>
            <person name="De Bekker C."/>
            <person name="Evans H.C."/>
            <person name="Brachmann A."/>
            <person name="Hughes D.P."/>
        </authorList>
    </citation>
    <scope>NUCLEOTIDE SEQUENCE [LARGE SCALE GENOMIC DNA]</scope>
    <source>
        <strain evidence="7 8">1348a</strain>
    </source>
</reference>
<gene>
    <name evidence="7" type="ORF">CDD82_390</name>
</gene>
<organism evidence="7 8">
    <name type="scientific">Ophiocordyceps australis</name>
    <dbReference type="NCBI Taxonomy" id="1399860"/>
    <lineage>
        <taxon>Eukaryota</taxon>
        <taxon>Fungi</taxon>
        <taxon>Dikarya</taxon>
        <taxon>Ascomycota</taxon>
        <taxon>Pezizomycotina</taxon>
        <taxon>Sordariomycetes</taxon>
        <taxon>Hypocreomycetidae</taxon>
        <taxon>Hypocreales</taxon>
        <taxon>Ophiocordycipitaceae</taxon>
        <taxon>Ophiocordyceps</taxon>
    </lineage>
</organism>
<dbReference type="PROSITE" id="PS51147">
    <property type="entry name" value="PFTA"/>
    <property type="match status" value="4"/>
</dbReference>
<keyword evidence="2 6" id="KW-0637">Prenyltransferase</keyword>
<dbReference type="GO" id="GO:0005968">
    <property type="term" value="C:Rab-protein geranylgeranyltransferase complex"/>
    <property type="evidence" value="ECO:0007669"/>
    <property type="project" value="TreeGrafter"/>
</dbReference>
<accession>A0A2C5Y103</accession>
<dbReference type="Proteomes" id="UP000224854">
    <property type="component" value="Unassembled WGS sequence"/>
</dbReference>
<comment type="caution">
    <text evidence="7">The sequence shown here is derived from an EMBL/GenBank/DDBJ whole genome shotgun (WGS) entry which is preliminary data.</text>
</comment>
<comment type="function">
    <text evidence="6">Catalyzes the transfer of a geranyl-geranyl moiety from geranyl-geranyl pyrophosphate to cysteines occuring in specific C-terminal amino acid sequences.</text>
</comment>
<evidence type="ECO:0000256" key="3">
    <source>
        <dbReference type="ARBA" id="ARBA00022679"/>
    </source>
</evidence>
<dbReference type="EMBL" id="NJEU01000109">
    <property type="protein sequence ID" value="PHH81589.1"/>
    <property type="molecule type" value="Genomic_DNA"/>
</dbReference>
<dbReference type="SUPFAM" id="SSF48439">
    <property type="entry name" value="Protein prenylyltransferase"/>
    <property type="match status" value="1"/>
</dbReference>
<comment type="catalytic activity">
    <reaction evidence="5 6">
        <text>geranylgeranyl diphosphate + L-cysteinyl-[protein] = S-geranylgeranyl-L-cysteinyl-[protein] + diphosphate</text>
        <dbReference type="Rhea" id="RHEA:21240"/>
        <dbReference type="Rhea" id="RHEA-COMP:10131"/>
        <dbReference type="Rhea" id="RHEA-COMP:11537"/>
        <dbReference type="ChEBI" id="CHEBI:29950"/>
        <dbReference type="ChEBI" id="CHEBI:33019"/>
        <dbReference type="ChEBI" id="CHEBI:57533"/>
        <dbReference type="ChEBI" id="CHEBI:86021"/>
        <dbReference type="EC" id="2.5.1.60"/>
    </reaction>
</comment>
<evidence type="ECO:0000256" key="1">
    <source>
        <dbReference type="ARBA" id="ARBA00006734"/>
    </source>
</evidence>
<evidence type="ECO:0000256" key="6">
    <source>
        <dbReference type="RuleBase" id="RU367120"/>
    </source>
</evidence>
<dbReference type="InterPro" id="IPR002088">
    <property type="entry name" value="Prenyl_trans_a"/>
</dbReference>
<proteinExistence type="inferred from homology"/>
<dbReference type="PANTHER" id="PTHR11129">
    <property type="entry name" value="PROTEIN FARNESYLTRANSFERASE ALPHA SUBUNIT/RAB GERANYLGERANYL TRANSFERASE ALPHA SUBUNIT"/>
    <property type="match status" value="1"/>
</dbReference>
<keyword evidence="3 6" id="KW-0808">Transferase</keyword>
<protein>
    <recommendedName>
        <fullName evidence="6">Geranylgeranyl transferase type-2 subunit alpha</fullName>
        <ecNumber evidence="6">2.5.1.60</ecNumber>
    </recommendedName>
    <alternativeName>
        <fullName evidence="6">Geranylgeranyl transferase type II subunit alpha</fullName>
    </alternativeName>
</protein>
<dbReference type="Gene3D" id="1.25.40.120">
    <property type="entry name" value="Protein prenylyltransferase"/>
    <property type="match status" value="1"/>
</dbReference>
<evidence type="ECO:0000256" key="4">
    <source>
        <dbReference type="ARBA" id="ARBA00022737"/>
    </source>
</evidence>
<evidence type="ECO:0000256" key="2">
    <source>
        <dbReference type="ARBA" id="ARBA00022602"/>
    </source>
</evidence>
<dbReference type="OrthoDB" id="1658at2759"/>
<dbReference type="GO" id="GO:0004663">
    <property type="term" value="F:Rab geranylgeranyltransferase activity"/>
    <property type="evidence" value="ECO:0007669"/>
    <property type="project" value="UniProtKB-UniRule"/>
</dbReference>
<dbReference type="PANTHER" id="PTHR11129:SF2">
    <property type="entry name" value="GERANYLGERANYL TRANSFERASE TYPE-2 SUBUNIT ALPHA"/>
    <property type="match status" value="1"/>
</dbReference>
<comment type="similarity">
    <text evidence="1 6">Belongs to the protein prenyltransferase subunit alpha family.</text>
</comment>
<keyword evidence="4" id="KW-0677">Repeat</keyword>
<evidence type="ECO:0000313" key="8">
    <source>
        <dbReference type="Proteomes" id="UP000224854"/>
    </source>
</evidence>
<dbReference type="GO" id="GO:0097354">
    <property type="term" value="P:prenylation"/>
    <property type="evidence" value="ECO:0007669"/>
    <property type="project" value="UniProtKB-UniRule"/>
</dbReference>
<dbReference type="AlphaFoldDB" id="A0A2C5Y103"/>
<sequence length="331" mass="38262">MASHGVARIPQPTLTKHQREQQATKIRAYQALDHQVRTRVSAGHLDAHTFSLTTRLLQLNPEYYTIWNVRRRCLASPSSFASSPSSRTIDPSALRLDEPSIRSELAFTIPLLLQHPKCYWIWNHRLWILDQAIKHLPAHQARSIWQDELALVSKLLHKDRRNFHAWGYRRHVVSHLESPDLQGHSMVESEFHYTTTMISEDLSNFSAWHNRSQLIPRLLSQRAADATSRKDFLYAELDLVHEALNVGPEDQSLWYYHRYLLSNISGKGDIAPDLSPCHRKAYLEHDMSNIRHLCLDYDGIDSIYEALIQGTLILCKLKDQPLDSQSKQQPS</sequence>
<evidence type="ECO:0000256" key="5">
    <source>
        <dbReference type="ARBA" id="ARBA00047658"/>
    </source>
</evidence>
<dbReference type="EC" id="2.5.1.60" evidence="6"/>
<evidence type="ECO:0000313" key="7">
    <source>
        <dbReference type="EMBL" id="PHH81589.1"/>
    </source>
</evidence>
<name>A0A2C5Y103_9HYPO</name>
<dbReference type="Pfam" id="PF01239">
    <property type="entry name" value="PPTA"/>
    <property type="match status" value="5"/>
</dbReference>
<keyword evidence="8" id="KW-1185">Reference proteome</keyword>